<reference evidence="1" key="1">
    <citation type="submission" date="2021-03" db="EMBL/GenBank/DDBJ databases">
        <title>Evolutionary priming and transition to the ectomycorrhizal habit in an iconic lineage of mushroom-forming fungi: is preadaptation a requirement?</title>
        <authorList>
            <consortium name="DOE Joint Genome Institute"/>
            <person name="Looney B.P."/>
            <person name="Miyauchi S."/>
            <person name="Morin E."/>
            <person name="Drula E."/>
            <person name="Courty P.E."/>
            <person name="Chicoki N."/>
            <person name="Fauchery L."/>
            <person name="Kohler A."/>
            <person name="Kuo A."/>
            <person name="LaButti K."/>
            <person name="Pangilinan J."/>
            <person name="Lipzen A."/>
            <person name="Riley R."/>
            <person name="Andreopoulos W."/>
            <person name="He G."/>
            <person name="Johnson J."/>
            <person name="Barry K.W."/>
            <person name="Grigoriev I.V."/>
            <person name="Nagy L."/>
            <person name="Hibbett D."/>
            <person name="Henrissat B."/>
            <person name="Matheny P.B."/>
            <person name="Labbe J."/>
            <person name="Martin A.F."/>
        </authorList>
    </citation>
    <scope>NUCLEOTIDE SEQUENCE</scope>
    <source>
        <strain evidence="1">BPL698</strain>
    </source>
</reference>
<organism evidence="1 2">
    <name type="scientific">Russula earlei</name>
    <dbReference type="NCBI Taxonomy" id="71964"/>
    <lineage>
        <taxon>Eukaryota</taxon>
        <taxon>Fungi</taxon>
        <taxon>Dikarya</taxon>
        <taxon>Basidiomycota</taxon>
        <taxon>Agaricomycotina</taxon>
        <taxon>Agaricomycetes</taxon>
        <taxon>Russulales</taxon>
        <taxon>Russulaceae</taxon>
        <taxon>Russula</taxon>
    </lineage>
</organism>
<sequence length="87" mass="9389">MPSYSRHVGQALKYLSPGADPPVPWQRVISSGGRISSRGPGTDGAQRQREALEAEDVEVRLGRTNELLVDLAEYGWFPAPGTSLDPA</sequence>
<gene>
    <name evidence="1" type="ORF">F5148DRAFT_1191289</name>
</gene>
<comment type="caution">
    <text evidence="1">The sequence shown here is derived from an EMBL/GenBank/DDBJ whole genome shotgun (WGS) entry which is preliminary data.</text>
</comment>
<name>A0ACC0UB98_9AGAM</name>
<accession>A0ACC0UB98</accession>
<proteinExistence type="predicted"/>
<protein>
    <submittedName>
        <fullName evidence="1">Uncharacterized protein</fullName>
    </submittedName>
</protein>
<evidence type="ECO:0000313" key="2">
    <source>
        <dbReference type="Proteomes" id="UP001207468"/>
    </source>
</evidence>
<dbReference type="EMBL" id="JAGFNK010000075">
    <property type="protein sequence ID" value="KAI9508984.1"/>
    <property type="molecule type" value="Genomic_DNA"/>
</dbReference>
<keyword evidence="2" id="KW-1185">Reference proteome</keyword>
<dbReference type="Proteomes" id="UP001207468">
    <property type="component" value="Unassembled WGS sequence"/>
</dbReference>
<evidence type="ECO:0000313" key="1">
    <source>
        <dbReference type="EMBL" id="KAI9508984.1"/>
    </source>
</evidence>